<sequence length="263" mass="28613">MPFRTEDGRPLDELLLAQRPADGYRFDVRAPFDYEDPVSGRTYHVPAHPPGAPDPAPEAREPRVHGVTDLASVPMWLWSFIASYGRQSAPAILHDERSVVAAELDDPAAALAQRRVDDRVFRTALREQRVPVLRSWIMWAWVSADREREFGGAAGILLIVQAVVGALVVLGASVAAFWNPWWLLVVPALALLALPWAAAGLASLVLLLTYSSAVLAPLIALHLVSIAPFRLIEAFVEVLAGGDPRDVIRPTVQADRESAADGS</sequence>
<dbReference type="RefSeq" id="WP_165391204.1">
    <property type="nucleotide sequence ID" value="NZ_SGWY01000003.1"/>
</dbReference>
<organism evidence="3 4">
    <name type="scientific">Agromyces ramosus</name>
    <dbReference type="NCBI Taxonomy" id="33879"/>
    <lineage>
        <taxon>Bacteria</taxon>
        <taxon>Bacillati</taxon>
        <taxon>Actinomycetota</taxon>
        <taxon>Actinomycetes</taxon>
        <taxon>Micrococcales</taxon>
        <taxon>Microbacteriaceae</taxon>
        <taxon>Agromyces</taxon>
    </lineage>
</organism>
<gene>
    <name evidence="3" type="ORF">EV187_2835</name>
</gene>
<dbReference type="EMBL" id="SGWY01000003">
    <property type="protein sequence ID" value="RZS64448.1"/>
    <property type="molecule type" value="Genomic_DNA"/>
</dbReference>
<comment type="caution">
    <text evidence="3">The sequence shown here is derived from an EMBL/GenBank/DDBJ whole genome shotgun (WGS) entry which is preliminary data.</text>
</comment>
<name>A0A4Q7MC59_9MICO</name>
<evidence type="ECO:0000313" key="4">
    <source>
        <dbReference type="Proteomes" id="UP000293289"/>
    </source>
</evidence>
<evidence type="ECO:0000313" key="3">
    <source>
        <dbReference type="EMBL" id="RZS64448.1"/>
    </source>
</evidence>
<proteinExistence type="predicted"/>
<keyword evidence="2" id="KW-0812">Transmembrane</keyword>
<accession>A0A4Q7MC59</accession>
<feature type="region of interest" description="Disordered" evidence="1">
    <location>
        <begin position="39"/>
        <end position="61"/>
    </location>
</feature>
<feature type="compositionally biased region" description="Pro residues" evidence="1">
    <location>
        <begin position="47"/>
        <end position="56"/>
    </location>
</feature>
<keyword evidence="2" id="KW-1133">Transmembrane helix</keyword>
<reference evidence="3 4" key="1">
    <citation type="submission" date="2019-02" db="EMBL/GenBank/DDBJ databases">
        <title>Genomic Encyclopedia of Type Strains, Phase IV (KMG-IV): sequencing the most valuable type-strain genomes for metagenomic binning, comparative biology and taxonomic classification.</title>
        <authorList>
            <person name="Goeker M."/>
        </authorList>
    </citation>
    <scope>NUCLEOTIDE SEQUENCE [LARGE SCALE GENOMIC DNA]</scope>
    <source>
        <strain evidence="3 4">DSM 43045</strain>
    </source>
</reference>
<evidence type="ECO:0000256" key="2">
    <source>
        <dbReference type="SAM" id="Phobius"/>
    </source>
</evidence>
<keyword evidence="4" id="KW-1185">Reference proteome</keyword>
<feature type="transmembrane region" description="Helical" evidence="2">
    <location>
        <begin position="184"/>
        <end position="207"/>
    </location>
</feature>
<feature type="transmembrane region" description="Helical" evidence="2">
    <location>
        <begin position="156"/>
        <end position="178"/>
    </location>
</feature>
<evidence type="ECO:0000256" key="1">
    <source>
        <dbReference type="SAM" id="MobiDB-lite"/>
    </source>
</evidence>
<dbReference type="Pfam" id="PF07087">
    <property type="entry name" value="DUF1353"/>
    <property type="match status" value="1"/>
</dbReference>
<protein>
    <submittedName>
        <fullName evidence="3">Uncharacterized protein DUF1353</fullName>
    </submittedName>
</protein>
<dbReference type="Proteomes" id="UP000293289">
    <property type="component" value="Unassembled WGS sequence"/>
</dbReference>
<dbReference type="InterPro" id="IPR010767">
    <property type="entry name" value="Phage_CGC-2007_Cje0229"/>
</dbReference>
<dbReference type="AlphaFoldDB" id="A0A4Q7MC59"/>
<feature type="transmembrane region" description="Helical" evidence="2">
    <location>
        <begin position="214"/>
        <end position="232"/>
    </location>
</feature>
<keyword evidence="2" id="KW-0472">Membrane</keyword>